<feature type="transmembrane region" description="Helical" evidence="1">
    <location>
        <begin position="24"/>
        <end position="41"/>
    </location>
</feature>
<reference evidence="2 3" key="1">
    <citation type="submission" date="2020-04" db="EMBL/GenBank/DDBJ databases">
        <authorList>
            <person name="Liu S."/>
        </authorList>
    </citation>
    <scope>NUCLEOTIDE SEQUENCE [LARGE SCALE GENOMIC DNA]</scope>
    <source>
        <strain evidence="2 3">CGMCC 1.15091</strain>
    </source>
</reference>
<protein>
    <submittedName>
        <fullName evidence="2">ABC transporter permease</fullName>
    </submittedName>
</protein>
<keyword evidence="1" id="KW-0472">Membrane</keyword>
<evidence type="ECO:0000313" key="2">
    <source>
        <dbReference type="EMBL" id="NKX50602.1"/>
    </source>
</evidence>
<sequence length="54" mass="5469">PDADWGLMVAAGQSSLLAGHPQESLYAGVCIVLTVAALGYLSEQLGGRRAAGRA</sequence>
<gene>
    <name evidence="2" type="ORF">HER39_08480</name>
</gene>
<proteinExistence type="predicted"/>
<evidence type="ECO:0000313" key="3">
    <source>
        <dbReference type="Proteomes" id="UP000523795"/>
    </source>
</evidence>
<dbReference type="EMBL" id="JAAZSR010000108">
    <property type="protein sequence ID" value="NKX50602.1"/>
    <property type="molecule type" value="Genomic_DNA"/>
</dbReference>
<dbReference type="Proteomes" id="UP000523795">
    <property type="component" value="Unassembled WGS sequence"/>
</dbReference>
<keyword evidence="3" id="KW-1185">Reference proteome</keyword>
<keyword evidence="1" id="KW-1133">Transmembrane helix</keyword>
<name>A0ABX1JMT9_9MICC</name>
<accession>A0ABX1JMT9</accession>
<keyword evidence="1" id="KW-0812">Transmembrane</keyword>
<evidence type="ECO:0000256" key="1">
    <source>
        <dbReference type="SAM" id="Phobius"/>
    </source>
</evidence>
<organism evidence="2 3">
    <name type="scientific">Arthrobacter deserti</name>
    <dbReference type="NCBI Taxonomy" id="1742687"/>
    <lineage>
        <taxon>Bacteria</taxon>
        <taxon>Bacillati</taxon>
        <taxon>Actinomycetota</taxon>
        <taxon>Actinomycetes</taxon>
        <taxon>Micrococcales</taxon>
        <taxon>Micrococcaceae</taxon>
        <taxon>Arthrobacter</taxon>
    </lineage>
</organism>
<feature type="non-terminal residue" evidence="2">
    <location>
        <position position="1"/>
    </location>
</feature>
<comment type="caution">
    <text evidence="2">The sequence shown here is derived from an EMBL/GenBank/DDBJ whole genome shotgun (WGS) entry which is preliminary data.</text>
</comment>